<dbReference type="InterPro" id="IPR036390">
    <property type="entry name" value="WH_DNA-bd_sf"/>
</dbReference>
<dbReference type="RefSeq" id="WP_079216405.1">
    <property type="nucleotide sequence ID" value="NZ_CP018845.1"/>
</dbReference>
<evidence type="ECO:0000259" key="5">
    <source>
        <dbReference type="PROSITE" id="PS50931"/>
    </source>
</evidence>
<dbReference type="PRINTS" id="PR00039">
    <property type="entry name" value="HTHLYSR"/>
</dbReference>
<keyword evidence="2" id="KW-0805">Transcription regulation</keyword>
<dbReference type="Gene3D" id="1.10.10.10">
    <property type="entry name" value="Winged helix-like DNA-binding domain superfamily/Winged helix DNA-binding domain"/>
    <property type="match status" value="1"/>
</dbReference>
<dbReference type="InterPro" id="IPR050950">
    <property type="entry name" value="HTH-type_LysR_regulators"/>
</dbReference>
<dbReference type="Gene3D" id="3.40.190.290">
    <property type="match status" value="1"/>
</dbReference>
<sequence length="313" mass="33912">MELRQLRQFVAVAEEKSFTRAARRCHIVQSALSSSIRLLEEELAAPLFVRTTRHVELTAAGLAFLDSARRALGVLEQGASDVADVSAMKRGRLAIGTVQSLPSFVDLPTVLARFHRRHPGVEVRLCQGAASELNEKVASRQLDLAILPIEESGEGLQTQIVACEDLVLACVPSHRLAQARAVTLEQLAGEDFVDFEQGRGTRMLVDRGFAEAGLRRRLAFEVSDLETLLDLVAHGLGVALLPRDVVLGRRGKLACVDLRGVELCWELVVTHKAAGRSGAAVLDAAPAAFLELLMAQARASEPAKPEPKRRKAA</sequence>
<keyword evidence="9" id="KW-1185">Reference proteome</keyword>
<dbReference type="InterPro" id="IPR005119">
    <property type="entry name" value="LysR_subst-bd"/>
</dbReference>
<dbReference type="PANTHER" id="PTHR30419:SF31">
    <property type="entry name" value="BLR3139 PROTEIN"/>
    <property type="match status" value="1"/>
</dbReference>
<keyword evidence="3" id="KW-0238">DNA-binding</keyword>
<evidence type="ECO:0000313" key="8">
    <source>
        <dbReference type="Proteomes" id="UP000197596"/>
    </source>
</evidence>
<dbReference type="Proteomes" id="UP000536746">
    <property type="component" value="Unassembled WGS sequence"/>
</dbReference>
<dbReference type="GO" id="GO:0003677">
    <property type="term" value="F:DNA binding"/>
    <property type="evidence" value="ECO:0007669"/>
    <property type="project" value="UniProtKB-KW"/>
</dbReference>
<dbReference type="SUPFAM" id="SSF53850">
    <property type="entry name" value="Periplasmic binding protein-like II"/>
    <property type="match status" value="1"/>
</dbReference>
<name>A0A246WS25_9BURK</name>
<evidence type="ECO:0000313" key="9">
    <source>
        <dbReference type="Proteomes" id="UP000536746"/>
    </source>
</evidence>
<dbReference type="OrthoDB" id="9786526at2"/>
<comment type="similarity">
    <text evidence="1">Belongs to the LysR transcriptional regulatory family.</text>
</comment>
<reference evidence="6 9" key="2">
    <citation type="journal article" date="2020" name="Front. Plant Sci.">
        <title>Isolation of Rhizosphere Bacteria That Improve Quality and Water Stress Tolerance in Greenhouse Ornamentals.</title>
        <authorList>
            <person name="Nordstedt N.P."/>
            <person name="Jones M.L."/>
        </authorList>
    </citation>
    <scope>NUCLEOTIDE SEQUENCE [LARGE SCALE GENOMIC DNA]</scope>
    <source>
        <strain evidence="6 9">C6C2</strain>
    </source>
</reference>
<dbReference type="SUPFAM" id="SSF46785">
    <property type="entry name" value="Winged helix' DNA-binding domain"/>
    <property type="match status" value="1"/>
</dbReference>
<reference evidence="7 8" key="1">
    <citation type="submission" date="2017-06" db="EMBL/GenBank/DDBJ databases">
        <title>Herbaspirillum phytohormonus sp. nov., isolated from the root nodule of Robinia pseudoacacia in lead-zinc mine.</title>
        <authorList>
            <person name="Fan M."/>
            <person name="Lin Y."/>
        </authorList>
    </citation>
    <scope>NUCLEOTIDE SEQUENCE [LARGE SCALE GENOMIC DNA]</scope>
    <source>
        <strain evidence="7 8">HZ10</strain>
    </source>
</reference>
<evidence type="ECO:0000256" key="2">
    <source>
        <dbReference type="ARBA" id="ARBA00023015"/>
    </source>
</evidence>
<dbReference type="Pfam" id="PF00126">
    <property type="entry name" value="HTH_1"/>
    <property type="match status" value="1"/>
</dbReference>
<dbReference type="Proteomes" id="UP000197596">
    <property type="component" value="Unassembled WGS sequence"/>
</dbReference>
<comment type="caution">
    <text evidence="7">The sequence shown here is derived from an EMBL/GenBank/DDBJ whole genome shotgun (WGS) entry which is preliminary data.</text>
</comment>
<organism evidence="7 8">
    <name type="scientific">Herbaspirillum robiniae</name>
    <dbReference type="NCBI Taxonomy" id="2014887"/>
    <lineage>
        <taxon>Bacteria</taxon>
        <taxon>Pseudomonadati</taxon>
        <taxon>Pseudomonadota</taxon>
        <taxon>Betaproteobacteria</taxon>
        <taxon>Burkholderiales</taxon>
        <taxon>Oxalobacteraceae</taxon>
        <taxon>Herbaspirillum</taxon>
    </lineage>
</organism>
<dbReference type="PROSITE" id="PS50931">
    <property type="entry name" value="HTH_LYSR"/>
    <property type="match status" value="1"/>
</dbReference>
<proteinExistence type="inferred from homology"/>
<dbReference type="EMBL" id="NJGU01000005">
    <property type="protein sequence ID" value="OWY29208.1"/>
    <property type="molecule type" value="Genomic_DNA"/>
</dbReference>
<evidence type="ECO:0000256" key="4">
    <source>
        <dbReference type="ARBA" id="ARBA00023163"/>
    </source>
</evidence>
<feature type="domain" description="HTH lysR-type" evidence="5">
    <location>
        <begin position="1"/>
        <end position="58"/>
    </location>
</feature>
<protein>
    <submittedName>
        <fullName evidence="7">LysR family transcriptional regulator</fullName>
    </submittedName>
</protein>
<dbReference type="CDD" id="cd08436">
    <property type="entry name" value="PBP2_LTTR_like_3"/>
    <property type="match status" value="1"/>
</dbReference>
<evidence type="ECO:0000256" key="3">
    <source>
        <dbReference type="ARBA" id="ARBA00023125"/>
    </source>
</evidence>
<dbReference type="GO" id="GO:0005829">
    <property type="term" value="C:cytosol"/>
    <property type="evidence" value="ECO:0007669"/>
    <property type="project" value="TreeGrafter"/>
</dbReference>
<dbReference type="FunFam" id="1.10.10.10:FF:000001">
    <property type="entry name" value="LysR family transcriptional regulator"/>
    <property type="match status" value="1"/>
</dbReference>
<evidence type="ECO:0000313" key="7">
    <source>
        <dbReference type="EMBL" id="OWY29208.1"/>
    </source>
</evidence>
<dbReference type="GO" id="GO:0003700">
    <property type="term" value="F:DNA-binding transcription factor activity"/>
    <property type="evidence" value="ECO:0007669"/>
    <property type="project" value="InterPro"/>
</dbReference>
<evidence type="ECO:0000256" key="1">
    <source>
        <dbReference type="ARBA" id="ARBA00009437"/>
    </source>
</evidence>
<keyword evidence="4" id="KW-0804">Transcription</keyword>
<dbReference type="EMBL" id="JABFMT010000002">
    <property type="protein sequence ID" value="NUU00678.1"/>
    <property type="molecule type" value="Genomic_DNA"/>
</dbReference>
<dbReference type="InterPro" id="IPR036388">
    <property type="entry name" value="WH-like_DNA-bd_sf"/>
</dbReference>
<evidence type="ECO:0000313" key="6">
    <source>
        <dbReference type="EMBL" id="NUU00678.1"/>
    </source>
</evidence>
<accession>A0A246WS25</accession>
<dbReference type="Pfam" id="PF03466">
    <property type="entry name" value="LysR_substrate"/>
    <property type="match status" value="1"/>
</dbReference>
<dbReference type="AlphaFoldDB" id="A0A246WS25"/>
<dbReference type="InterPro" id="IPR000847">
    <property type="entry name" value="LysR_HTH_N"/>
</dbReference>
<dbReference type="PANTHER" id="PTHR30419">
    <property type="entry name" value="HTH-TYPE TRANSCRIPTIONAL REGULATOR YBHD"/>
    <property type="match status" value="1"/>
</dbReference>
<gene>
    <name evidence="7" type="ORF">CEJ42_10130</name>
    <name evidence="6" type="ORF">HNO84_03640</name>
</gene>